<evidence type="ECO:0000313" key="1">
    <source>
        <dbReference type="EMBL" id="OUM71476.1"/>
    </source>
</evidence>
<sequence length="76" mass="8587">MPLTKPNRQLRRDLKEASALIKWSGIDLMKMAIRLSEAGFEADARALLMIIESFPDAEDKLVGYADEVKAGRIVRR</sequence>
<organism evidence="1 2">
    <name type="scientific">Pseudomonas caspiana</name>
    <dbReference type="NCBI Taxonomy" id="1451454"/>
    <lineage>
        <taxon>Bacteria</taxon>
        <taxon>Pseudomonadati</taxon>
        <taxon>Pseudomonadota</taxon>
        <taxon>Gammaproteobacteria</taxon>
        <taxon>Pseudomonadales</taxon>
        <taxon>Pseudomonadaceae</taxon>
        <taxon>Pseudomonas</taxon>
    </lineage>
</organism>
<proteinExistence type="predicted"/>
<accession>A0A1Y3NV34</accession>
<dbReference type="EMBL" id="LOHF01000026">
    <property type="protein sequence ID" value="OUM71476.1"/>
    <property type="molecule type" value="Genomic_DNA"/>
</dbReference>
<dbReference type="RefSeq" id="WP_087273278.1">
    <property type="nucleotide sequence ID" value="NZ_JBJGBV010000006.1"/>
</dbReference>
<reference evidence="1 2" key="1">
    <citation type="journal article" date="2017" name="Syst. Appl. Microbiol.">
        <title>Pseudomonas caspiana sp. nov., a citrus pathogen in the Pseudomonas syringae phylogenetic group.</title>
        <authorList>
            <person name="Busquets A."/>
            <person name="Gomila M."/>
            <person name="Beiki F."/>
            <person name="Mulet M."/>
            <person name="Rahimian H."/>
            <person name="Garcia-Valdes E."/>
            <person name="Lalucat J."/>
        </authorList>
    </citation>
    <scope>NUCLEOTIDE SEQUENCE [LARGE SCALE GENOMIC DNA]</scope>
    <source>
        <strain evidence="1 2">FBF102</strain>
    </source>
</reference>
<evidence type="ECO:0000313" key="2">
    <source>
        <dbReference type="Proteomes" id="UP000195440"/>
    </source>
</evidence>
<keyword evidence="2" id="KW-1185">Reference proteome</keyword>
<dbReference type="AlphaFoldDB" id="A0A1Y3NV34"/>
<dbReference type="Proteomes" id="UP000195440">
    <property type="component" value="Unassembled WGS sequence"/>
</dbReference>
<protein>
    <submittedName>
        <fullName evidence="1">Uncharacterized protein</fullName>
    </submittedName>
</protein>
<comment type="caution">
    <text evidence="1">The sequence shown here is derived from an EMBL/GenBank/DDBJ whole genome shotgun (WGS) entry which is preliminary data.</text>
</comment>
<gene>
    <name evidence="1" type="ORF">AUC60_22910</name>
</gene>
<name>A0A1Y3NV34_9PSED</name>
<dbReference type="OrthoDB" id="6984782at2"/>